<evidence type="ECO:0000256" key="6">
    <source>
        <dbReference type="PROSITE-ProRule" id="PRU00023"/>
    </source>
</evidence>
<evidence type="ECO:0000313" key="10">
    <source>
        <dbReference type="Proteomes" id="UP000218811"/>
    </source>
</evidence>
<evidence type="ECO:0000259" key="8">
    <source>
        <dbReference type="PROSITE" id="PS50865"/>
    </source>
</evidence>
<dbReference type="Proteomes" id="UP000218811">
    <property type="component" value="Unassembled WGS sequence"/>
</dbReference>
<dbReference type="EMBL" id="KB468124">
    <property type="protein sequence ID" value="PCH42474.1"/>
    <property type="molecule type" value="Genomic_DNA"/>
</dbReference>
<dbReference type="GO" id="GO:0008270">
    <property type="term" value="F:zinc ion binding"/>
    <property type="evidence" value="ECO:0007669"/>
    <property type="project" value="UniProtKB-KW"/>
</dbReference>
<dbReference type="Gene3D" id="1.25.40.20">
    <property type="entry name" value="Ankyrin repeat-containing domain"/>
    <property type="match status" value="1"/>
</dbReference>
<dbReference type="InterPro" id="IPR050745">
    <property type="entry name" value="Multifunctional_regulatory"/>
</dbReference>
<accession>A0A2H3K0E4</accession>
<dbReference type="STRING" id="742152.A0A2H3K0E4"/>
<protein>
    <recommendedName>
        <fullName evidence="8">MYND-type domain-containing protein</fullName>
    </recommendedName>
</protein>
<feature type="domain" description="MYND-type" evidence="8">
    <location>
        <begin position="432"/>
        <end position="474"/>
    </location>
</feature>
<evidence type="ECO:0000256" key="1">
    <source>
        <dbReference type="ARBA" id="ARBA00022723"/>
    </source>
</evidence>
<evidence type="ECO:0000256" key="2">
    <source>
        <dbReference type="ARBA" id="ARBA00022737"/>
    </source>
</evidence>
<keyword evidence="1" id="KW-0479">Metal-binding</keyword>
<keyword evidence="5 6" id="KW-0040">ANK repeat</keyword>
<dbReference type="SUPFAM" id="SSF144232">
    <property type="entry name" value="HIT/MYND zinc finger-like"/>
    <property type="match status" value="1"/>
</dbReference>
<evidence type="ECO:0000256" key="3">
    <source>
        <dbReference type="ARBA" id="ARBA00022771"/>
    </source>
</evidence>
<reference evidence="9 10" key="1">
    <citation type="journal article" date="2012" name="Science">
        <title>The Paleozoic origin of enzymatic lignin decomposition reconstructed from 31 fungal genomes.</title>
        <authorList>
            <person name="Floudas D."/>
            <person name="Binder M."/>
            <person name="Riley R."/>
            <person name="Barry K."/>
            <person name="Blanchette R.A."/>
            <person name="Henrissat B."/>
            <person name="Martinez A.T."/>
            <person name="Otillar R."/>
            <person name="Spatafora J.W."/>
            <person name="Yadav J.S."/>
            <person name="Aerts A."/>
            <person name="Benoit I."/>
            <person name="Boyd A."/>
            <person name="Carlson A."/>
            <person name="Copeland A."/>
            <person name="Coutinho P.M."/>
            <person name="de Vries R.P."/>
            <person name="Ferreira P."/>
            <person name="Findley K."/>
            <person name="Foster B."/>
            <person name="Gaskell J."/>
            <person name="Glotzer D."/>
            <person name="Gorecki P."/>
            <person name="Heitman J."/>
            <person name="Hesse C."/>
            <person name="Hori C."/>
            <person name="Igarashi K."/>
            <person name="Jurgens J.A."/>
            <person name="Kallen N."/>
            <person name="Kersten P."/>
            <person name="Kohler A."/>
            <person name="Kuees U."/>
            <person name="Kumar T.K.A."/>
            <person name="Kuo A."/>
            <person name="LaButti K."/>
            <person name="Larrondo L.F."/>
            <person name="Lindquist E."/>
            <person name="Ling A."/>
            <person name="Lombard V."/>
            <person name="Lucas S."/>
            <person name="Lundell T."/>
            <person name="Martin R."/>
            <person name="McLaughlin D.J."/>
            <person name="Morgenstern I."/>
            <person name="Morin E."/>
            <person name="Murat C."/>
            <person name="Nagy L.G."/>
            <person name="Nolan M."/>
            <person name="Ohm R.A."/>
            <person name="Patyshakuliyeva A."/>
            <person name="Rokas A."/>
            <person name="Ruiz-Duenas F.J."/>
            <person name="Sabat G."/>
            <person name="Salamov A."/>
            <person name="Samejima M."/>
            <person name="Schmutz J."/>
            <person name="Slot J.C."/>
            <person name="St John F."/>
            <person name="Stenlid J."/>
            <person name="Sun H."/>
            <person name="Sun S."/>
            <person name="Syed K."/>
            <person name="Tsang A."/>
            <person name="Wiebenga A."/>
            <person name="Young D."/>
            <person name="Pisabarro A."/>
            <person name="Eastwood D.C."/>
            <person name="Martin F."/>
            <person name="Cullen D."/>
            <person name="Grigoriev I.V."/>
            <person name="Hibbett D.S."/>
        </authorList>
    </citation>
    <scope>NUCLEOTIDE SEQUENCE [LARGE SCALE GENOMIC DNA]</scope>
    <source>
        <strain evidence="9 10">MD-104</strain>
    </source>
</reference>
<dbReference type="PROSITE" id="PS50088">
    <property type="entry name" value="ANK_REPEAT"/>
    <property type="match status" value="1"/>
</dbReference>
<keyword evidence="2" id="KW-0677">Repeat</keyword>
<dbReference type="OMA" id="ACEVEDW"/>
<proteinExistence type="predicted"/>
<evidence type="ECO:0000256" key="7">
    <source>
        <dbReference type="PROSITE-ProRule" id="PRU00134"/>
    </source>
</evidence>
<gene>
    <name evidence="9" type="ORF">WOLCODRAFT_71695</name>
</gene>
<dbReference type="Gene3D" id="6.10.140.2220">
    <property type="match status" value="1"/>
</dbReference>
<evidence type="ECO:0000313" key="9">
    <source>
        <dbReference type="EMBL" id="PCH42474.1"/>
    </source>
</evidence>
<keyword evidence="4" id="KW-0862">Zinc</keyword>
<dbReference type="PROSITE" id="PS50865">
    <property type="entry name" value="ZF_MYND_2"/>
    <property type="match status" value="1"/>
</dbReference>
<dbReference type="InterPro" id="IPR036770">
    <property type="entry name" value="Ankyrin_rpt-contain_sf"/>
</dbReference>
<dbReference type="Pfam" id="PF00023">
    <property type="entry name" value="Ank"/>
    <property type="match status" value="1"/>
</dbReference>
<evidence type="ECO:0000256" key="5">
    <source>
        <dbReference type="ARBA" id="ARBA00023043"/>
    </source>
</evidence>
<dbReference type="OrthoDB" id="194358at2759"/>
<dbReference type="AlphaFoldDB" id="A0A2H3K0E4"/>
<dbReference type="SUPFAM" id="SSF48403">
    <property type="entry name" value="Ankyrin repeat"/>
    <property type="match status" value="1"/>
</dbReference>
<dbReference type="InterPro" id="IPR002110">
    <property type="entry name" value="Ankyrin_rpt"/>
</dbReference>
<dbReference type="InterPro" id="IPR002893">
    <property type="entry name" value="Znf_MYND"/>
</dbReference>
<sequence length="550" mass="62002">MLQSFKSDEKISFDSSLIYRKIFDEFRVATFTSILGPDTEVNDYVPDSTAVTLDVRPKMSSLYKCGTSRQKTWLHYAAWMGDVPLAHECVRLGVTIDRKDQEGATALFLACDRMLLCAIIGRQVDMIEGDNRDILGFTELISCSPDQLQNQQWRCGRIAEMLVWQHANVNVKVGNMTPLQIACRLHDWPFVETLLSHGADPTICGTDVLLSYCHTPGTRLRLRQLLSAYTPNVGRARPERLCPCWSSKTLKDCHNSGTAQPFPPYFLCRCGSRKCFSKCCSRRGIRLIDQWDHPTQCIRTDATVTATISFSSPDVCDTFDQFQQYLRRYEDDKKAELGRGQIRHMERITDKLLGQKRLSIAYWFAMRTLAPFFAMPFDCTMPKFACKDLMSKWNAAVDQYIGLGTDGQSRAAIELEAKIGLDGGPVHKHCEATGCGNVDGVGGTTLKCCGACKRIMYCSARCQTADWVQHKRHCKDGKQVLQMLPSQRALKEEIIQTVEEALRRIHRRGDIQQAFEGDAMDAAAVTLIFVLSLQSFRDLQSGGADSIRRH</sequence>
<keyword evidence="10" id="KW-1185">Reference proteome</keyword>
<dbReference type="PANTHER" id="PTHR24189:SF50">
    <property type="entry name" value="ANKYRIN REPEAT AND SOCS BOX PROTEIN 2"/>
    <property type="match status" value="1"/>
</dbReference>
<dbReference type="PANTHER" id="PTHR24189">
    <property type="entry name" value="MYOTROPHIN"/>
    <property type="match status" value="1"/>
</dbReference>
<evidence type="ECO:0000256" key="4">
    <source>
        <dbReference type="ARBA" id="ARBA00022833"/>
    </source>
</evidence>
<feature type="repeat" description="ANK" evidence="6">
    <location>
        <begin position="174"/>
        <end position="206"/>
    </location>
</feature>
<keyword evidence="3 7" id="KW-0863">Zinc-finger</keyword>
<dbReference type="Pfam" id="PF01753">
    <property type="entry name" value="zf-MYND"/>
    <property type="match status" value="1"/>
</dbReference>
<organism evidence="9 10">
    <name type="scientific">Wolfiporia cocos (strain MD-104)</name>
    <name type="common">Brown rot fungus</name>
    <dbReference type="NCBI Taxonomy" id="742152"/>
    <lineage>
        <taxon>Eukaryota</taxon>
        <taxon>Fungi</taxon>
        <taxon>Dikarya</taxon>
        <taxon>Basidiomycota</taxon>
        <taxon>Agaricomycotina</taxon>
        <taxon>Agaricomycetes</taxon>
        <taxon>Polyporales</taxon>
        <taxon>Phaeolaceae</taxon>
        <taxon>Wolfiporia</taxon>
    </lineage>
</organism>
<dbReference type="SMART" id="SM00248">
    <property type="entry name" value="ANK"/>
    <property type="match status" value="2"/>
</dbReference>
<name>A0A2H3K0E4_WOLCO</name>